<feature type="signal peptide" evidence="1">
    <location>
        <begin position="1"/>
        <end position="28"/>
    </location>
</feature>
<evidence type="ECO:0000313" key="4">
    <source>
        <dbReference type="Proteomes" id="UP000054805"/>
    </source>
</evidence>
<dbReference type="EMBL" id="JYDS01000275">
    <property type="protein sequence ID" value="KRZ19564.1"/>
    <property type="molecule type" value="Genomic_DNA"/>
</dbReference>
<keyword evidence="4" id="KW-1185">Reference proteome</keyword>
<name>A0A0V1IJV0_TRIPS</name>
<dbReference type="EMBL" id="JYDS01000164">
    <property type="protein sequence ID" value="KRZ22772.1"/>
    <property type="molecule type" value="Genomic_DNA"/>
</dbReference>
<reference evidence="3 4" key="1">
    <citation type="submission" date="2015-01" db="EMBL/GenBank/DDBJ databases">
        <title>Evolution of Trichinella species and genotypes.</title>
        <authorList>
            <person name="Korhonen P.K."/>
            <person name="Edoardo P."/>
            <person name="Giuseppe L.R."/>
            <person name="Gasser R.B."/>
        </authorList>
    </citation>
    <scope>NUCLEOTIDE SEQUENCE [LARGE SCALE GENOMIC DNA]</scope>
    <source>
        <strain evidence="3">ISS588</strain>
    </source>
</reference>
<proteinExistence type="predicted"/>
<sequence length="116" mass="13071">MHANFTSTALRTLARLQFQCLLAYGVQCVWNGVSPWLKETFISLAEIFPKWKAKFRVPSYAEVDVRQQEQLKAISGKASMKEISILKIRSRIKIGGTGRGKKENKGICGLDWDGIL</sequence>
<evidence type="ECO:0000313" key="2">
    <source>
        <dbReference type="EMBL" id="KRZ19564.1"/>
    </source>
</evidence>
<comment type="caution">
    <text evidence="3">The sequence shown here is derived from an EMBL/GenBank/DDBJ whole genome shotgun (WGS) entry which is preliminary data.</text>
</comment>
<accession>A0A0V1IJV0</accession>
<evidence type="ECO:0000313" key="3">
    <source>
        <dbReference type="EMBL" id="KRZ22772.1"/>
    </source>
</evidence>
<dbReference type="Proteomes" id="UP000054805">
    <property type="component" value="Unassembled WGS sequence"/>
</dbReference>
<gene>
    <name evidence="2" type="ORF">T4B_11084</name>
    <name evidence="3" type="ORF">T4B_6807</name>
</gene>
<organism evidence="3 4">
    <name type="scientific">Trichinella pseudospiralis</name>
    <name type="common">Parasitic roundworm</name>
    <dbReference type="NCBI Taxonomy" id="6337"/>
    <lineage>
        <taxon>Eukaryota</taxon>
        <taxon>Metazoa</taxon>
        <taxon>Ecdysozoa</taxon>
        <taxon>Nematoda</taxon>
        <taxon>Enoplea</taxon>
        <taxon>Dorylaimia</taxon>
        <taxon>Trichinellida</taxon>
        <taxon>Trichinellidae</taxon>
        <taxon>Trichinella</taxon>
    </lineage>
</organism>
<feature type="chain" id="PRO_5007438671" evidence="1">
    <location>
        <begin position="29"/>
        <end position="116"/>
    </location>
</feature>
<dbReference type="AlphaFoldDB" id="A0A0V1IJV0"/>
<keyword evidence="1" id="KW-0732">Signal</keyword>
<protein>
    <submittedName>
        <fullName evidence="3">Uncharacterized protein</fullName>
    </submittedName>
</protein>
<evidence type="ECO:0000256" key="1">
    <source>
        <dbReference type="SAM" id="SignalP"/>
    </source>
</evidence>